<evidence type="ECO:0000313" key="1">
    <source>
        <dbReference type="EMBL" id="MBA2116668.1"/>
    </source>
</evidence>
<dbReference type="AlphaFoldDB" id="A0A7V8V854"/>
<dbReference type="Proteomes" id="UP000551616">
    <property type="component" value="Unassembled WGS sequence"/>
</dbReference>
<accession>A0A7V8V854</accession>
<evidence type="ECO:0000313" key="2">
    <source>
        <dbReference type="Proteomes" id="UP000551616"/>
    </source>
</evidence>
<name>A0A7V8V854_9BACT</name>
<protein>
    <submittedName>
        <fullName evidence="1">Uncharacterized protein</fullName>
    </submittedName>
</protein>
<keyword evidence="2" id="KW-1185">Reference proteome</keyword>
<organism evidence="1 2">
    <name type="scientific">Bremerella alba</name>
    <dbReference type="NCBI Taxonomy" id="980252"/>
    <lineage>
        <taxon>Bacteria</taxon>
        <taxon>Pseudomonadati</taxon>
        <taxon>Planctomycetota</taxon>
        <taxon>Planctomycetia</taxon>
        <taxon>Pirellulales</taxon>
        <taxon>Pirellulaceae</taxon>
        <taxon>Bremerella</taxon>
    </lineage>
</organism>
<gene>
    <name evidence="1" type="ORF">HOV93_38600</name>
</gene>
<dbReference type="EMBL" id="JABRWO010000011">
    <property type="protein sequence ID" value="MBA2116668.1"/>
    <property type="molecule type" value="Genomic_DNA"/>
</dbReference>
<reference evidence="1 2" key="1">
    <citation type="submission" date="2020-05" db="EMBL/GenBank/DDBJ databases">
        <title>Bremerella alba sp. nov., a novel planctomycete isolated from the surface of the macroalga Fucus spiralis.</title>
        <authorList>
            <person name="Godinho O."/>
            <person name="Botelho R."/>
            <person name="Albuquerque L."/>
            <person name="Wiegand S."/>
            <person name="Da Costa M.S."/>
            <person name="Lobo-Da-Cunha A."/>
            <person name="Jogler C."/>
            <person name="Lage O.M."/>
        </authorList>
    </citation>
    <scope>NUCLEOTIDE SEQUENCE [LARGE SCALE GENOMIC DNA]</scope>
    <source>
        <strain evidence="1 2">FF15</strain>
    </source>
</reference>
<sequence length="73" mass="8356">MKVRAQFLLRIPLKCPASPPSSRRFAQSCQKRHEHQQRFSIGSTNKIIEESLGSISKNCLSIGSRIDWKQVMN</sequence>
<proteinExistence type="predicted"/>
<comment type="caution">
    <text evidence="1">The sequence shown here is derived from an EMBL/GenBank/DDBJ whole genome shotgun (WGS) entry which is preliminary data.</text>
</comment>